<accession>A0ABT8FIU9</accession>
<keyword evidence="1" id="KW-0472">Membrane</keyword>
<keyword evidence="3" id="KW-1185">Reference proteome</keyword>
<feature type="transmembrane region" description="Helical" evidence="1">
    <location>
        <begin position="20"/>
        <end position="41"/>
    </location>
</feature>
<dbReference type="Proteomes" id="UP001168620">
    <property type="component" value="Unassembled WGS sequence"/>
</dbReference>
<proteinExistence type="predicted"/>
<reference evidence="2" key="1">
    <citation type="submission" date="2023-06" db="EMBL/GenBank/DDBJ databases">
        <title>Draft genome sequence of Nocardioides sp. SOB77.</title>
        <authorList>
            <person name="Zhang G."/>
        </authorList>
    </citation>
    <scope>NUCLEOTIDE SEQUENCE</scope>
    <source>
        <strain evidence="2">SOB77</strain>
    </source>
</reference>
<evidence type="ECO:0000313" key="2">
    <source>
        <dbReference type="EMBL" id="MDN4174608.1"/>
    </source>
</evidence>
<sequence length="43" mass="4309">MAANTSAPSTAAAAESRDTMVALAMLWLIPALAFLAALMMVGG</sequence>
<dbReference type="EMBL" id="JAUHJQ010000007">
    <property type="protein sequence ID" value="MDN4174608.1"/>
    <property type="molecule type" value="Genomic_DNA"/>
</dbReference>
<comment type="caution">
    <text evidence="2">The sequence shown here is derived from an EMBL/GenBank/DDBJ whole genome shotgun (WGS) entry which is preliminary data.</text>
</comment>
<name>A0ABT8FIU9_9ACTN</name>
<evidence type="ECO:0000313" key="3">
    <source>
        <dbReference type="Proteomes" id="UP001168620"/>
    </source>
</evidence>
<keyword evidence="1" id="KW-1133">Transmembrane helix</keyword>
<keyword evidence="1" id="KW-0812">Transmembrane</keyword>
<organism evidence="2 3">
    <name type="scientific">Nocardioides oceani</name>
    <dbReference type="NCBI Taxonomy" id="3058369"/>
    <lineage>
        <taxon>Bacteria</taxon>
        <taxon>Bacillati</taxon>
        <taxon>Actinomycetota</taxon>
        <taxon>Actinomycetes</taxon>
        <taxon>Propionibacteriales</taxon>
        <taxon>Nocardioidaceae</taxon>
        <taxon>Nocardioides</taxon>
    </lineage>
</organism>
<protein>
    <submittedName>
        <fullName evidence="2">Uncharacterized protein</fullName>
    </submittedName>
</protein>
<dbReference type="RefSeq" id="WP_300953700.1">
    <property type="nucleotide sequence ID" value="NZ_JAUHJQ010000007.1"/>
</dbReference>
<gene>
    <name evidence="2" type="ORF">QWY28_16730</name>
</gene>
<evidence type="ECO:0000256" key="1">
    <source>
        <dbReference type="SAM" id="Phobius"/>
    </source>
</evidence>